<dbReference type="GO" id="GO:0005506">
    <property type="term" value="F:iron ion binding"/>
    <property type="evidence" value="ECO:0007669"/>
    <property type="project" value="InterPro"/>
</dbReference>
<sequence>MAIFRSYILRLMDEERTHVKQGRTDRQHLVARLMRALDTNQSPGEAPLYEVADENKAIKTVNMTEEEIISNLFVYAFARNDTTAIALTSILHHLAANPLLRLWVSEELHHYLTSSDTSTWSFENFKKLKRCGAVIMETLRICHPLSQLVKTTGSNFQPLKYNGETYIIPAGTSVRCSIPALHALPKY</sequence>
<evidence type="ECO:0000313" key="3">
    <source>
        <dbReference type="Proteomes" id="UP000293823"/>
    </source>
</evidence>
<proteinExistence type="inferred from homology"/>
<organism evidence="2 3">
    <name type="scientific">Alternaria arborescens</name>
    <dbReference type="NCBI Taxonomy" id="156630"/>
    <lineage>
        <taxon>Eukaryota</taxon>
        <taxon>Fungi</taxon>
        <taxon>Dikarya</taxon>
        <taxon>Ascomycota</taxon>
        <taxon>Pezizomycotina</taxon>
        <taxon>Dothideomycetes</taxon>
        <taxon>Pleosporomycetidae</taxon>
        <taxon>Pleosporales</taxon>
        <taxon>Pleosporineae</taxon>
        <taxon>Pleosporaceae</taxon>
        <taxon>Alternaria</taxon>
        <taxon>Alternaria sect. Alternaria</taxon>
    </lineage>
</organism>
<dbReference type="GO" id="GO:0020037">
    <property type="term" value="F:heme binding"/>
    <property type="evidence" value="ECO:0007669"/>
    <property type="project" value="InterPro"/>
</dbReference>
<name>A0A4Q4RSZ5_9PLEO</name>
<dbReference type="GO" id="GO:0004497">
    <property type="term" value="F:monooxygenase activity"/>
    <property type="evidence" value="ECO:0007669"/>
    <property type="project" value="InterPro"/>
</dbReference>
<dbReference type="OrthoDB" id="1470350at2759"/>
<evidence type="ECO:0000313" key="2">
    <source>
        <dbReference type="EMBL" id="RYO60026.1"/>
    </source>
</evidence>
<dbReference type="EMBL" id="PEJP01000027">
    <property type="protein sequence ID" value="RYO60026.1"/>
    <property type="molecule type" value="Genomic_DNA"/>
</dbReference>
<dbReference type="InterPro" id="IPR050121">
    <property type="entry name" value="Cytochrome_P450_monoxygenase"/>
</dbReference>
<dbReference type="GO" id="GO:0016705">
    <property type="term" value="F:oxidoreductase activity, acting on paired donors, with incorporation or reduction of molecular oxygen"/>
    <property type="evidence" value="ECO:0007669"/>
    <property type="project" value="InterPro"/>
</dbReference>
<dbReference type="AlphaFoldDB" id="A0A4Q4RSZ5"/>
<dbReference type="Proteomes" id="UP000293823">
    <property type="component" value="Unassembled WGS sequence"/>
</dbReference>
<protein>
    <recommendedName>
        <fullName evidence="4">Cytochrome P450</fullName>
    </recommendedName>
</protein>
<evidence type="ECO:0008006" key="4">
    <source>
        <dbReference type="Google" id="ProtNLM"/>
    </source>
</evidence>
<gene>
    <name evidence="2" type="ORF">AA0113_g7209</name>
</gene>
<reference evidence="3" key="1">
    <citation type="journal article" date="2019" name="bioRxiv">
        <title>Genomics, evolutionary history and diagnostics of the Alternaria alternata species group including apple and Asian pear pathotypes.</title>
        <authorList>
            <person name="Armitage A.D."/>
            <person name="Cockerton H.M."/>
            <person name="Sreenivasaprasad S."/>
            <person name="Woodhall J.W."/>
            <person name="Lane C.R."/>
            <person name="Harrison R.J."/>
            <person name="Clarkson J.P."/>
        </authorList>
    </citation>
    <scope>NUCLEOTIDE SEQUENCE [LARGE SCALE GENOMIC DNA]</scope>
    <source>
        <strain evidence="3">RGR 97.0016</strain>
    </source>
</reference>
<dbReference type="Gene3D" id="1.10.630.10">
    <property type="entry name" value="Cytochrome P450"/>
    <property type="match status" value="1"/>
</dbReference>
<dbReference type="InterPro" id="IPR036396">
    <property type="entry name" value="Cyt_P450_sf"/>
</dbReference>
<dbReference type="Pfam" id="PF00067">
    <property type="entry name" value="p450"/>
    <property type="match status" value="1"/>
</dbReference>
<dbReference type="PANTHER" id="PTHR24305">
    <property type="entry name" value="CYTOCHROME P450"/>
    <property type="match status" value="1"/>
</dbReference>
<comment type="similarity">
    <text evidence="1">Belongs to the cytochrome P450 family.</text>
</comment>
<accession>A0A4Q4RSZ5</accession>
<evidence type="ECO:0000256" key="1">
    <source>
        <dbReference type="ARBA" id="ARBA00010617"/>
    </source>
</evidence>
<keyword evidence="3" id="KW-1185">Reference proteome</keyword>
<dbReference type="PANTHER" id="PTHR24305:SF166">
    <property type="entry name" value="CYTOCHROME P450 12A4, MITOCHONDRIAL-RELATED"/>
    <property type="match status" value="1"/>
</dbReference>
<dbReference type="InterPro" id="IPR001128">
    <property type="entry name" value="Cyt_P450"/>
</dbReference>
<dbReference type="SUPFAM" id="SSF48264">
    <property type="entry name" value="Cytochrome P450"/>
    <property type="match status" value="1"/>
</dbReference>
<comment type="caution">
    <text evidence="2">The sequence shown here is derived from an EMBL/GenBank/DDBJ whole genome shotgun (WGS) entry which is preliminary data.</text>
</comment>